<dbReference type="Proteomes" id="UP001461341">
    <property type="component" value="Chromosome"/>
</dbReference>
<keyword evidence="6 8" id="KW-1133">Transmembrane helix</keyword>
<evidence type="ECO:0000256" key="6">
    <source>
        <dbReference type="ARBA" id="ARBA00022989"/>
    </source>
</evidence>
<feature type="transmembrane region" description="Helical" evidence="8">
    <location>
        <begin position="299"/>
        <end position="318"/>
    </location>
</feature>
<evidence type="ECO:0000256" key="4">
    <source>
        <dbReference type="ARBA" id="ARBA00022519"/>
    </source>
</evidence>
<feature type="transmembrane region" description="Helical" evidence="8">
    <location>
        <begin position="12"/>
        <end position="29"/>
    </location>
</feature>
<feature type="transmembrane region" description="Helical" evidence="8">
    <location>
        <begin position="90"/>
        <end position="111"/>
    </location>
</feature>
<feature type="transmembrane region" description="Helical" evidence="8">
    <location>
        <begin position="215"/>
        <end position="236"/>
    </location>
</feature>
<accession>A0ABZ2YBW7</accession>
<sequence length="330" mass="35878">MLQRIAGKTETYLAGVVVALSVVLFLLNPKFLTAENLFDVLRNNSFLGIVALGELVVLISGGIDVSFTAIATVAQYVMGVIITRYMVESVFLAFLIPIPIGIALGAFNAFLVNRTRVHPVIITISNLNVFYGLLMVISKGKWIYGFPAPFRDFARLKVLTLVSEKGVDYGLSIFTVVWFLIAFATWVILKYLPIGRKVYALGGNSEAARRAGFNIFRIQLFVYCYIGLLAGLAGFVHAELNQMIQPNAIVGRELDVLAAAILGGASVFGGAGSPLGVVLGVLFIAFIKNGLILVRASAYWHQVIMGLIIVLAATLSAYQQNLEQKRRGRT</sequence>
<feature type="transmembrane region" description="Helical" evidence="8">
    <location>
        <begin position="256"/>
        <end position="287"/>
    </location>
</feature>
<dbReference type="PANTHER" id="PTHR32196">
    <property type="entry name" value="ABC TRANSPORTER PERMEASE PROTEIN YPHD-RELATED-RELATED"/>
    <property type="match status" value="1"/>
</dbReference>
<dbReference type="EMBL" id="CP121689">
    <property type="protein sequence ID" value="WZL76312.1"/>
    <property type="molecule type" value="Genomic_DNA"/>
</dbReference>
<keyword evidence="7 8" id="KW-0472">Membrane</keyword>
<evidence type="ECO:0000256" key="8">
    <source>
        <dbReference type="SAM" id="Phobius"/>
    </source>
</evidence>
<keyword evidence="10" id="KW-1185">Reference proteome</keyword>
<name>A0ABZ2YBW7_9BACT</name>
<dbReference type="PANTHER" id="PTHR32196:SF21">
    <property type="entry name" value="ABC TRANSPORTER PERMEASE PROTEIN YPHD-RELATED"/>
    <property type="match status" value="1"/>
</dbReference>
<evidence type="ECO:0000256" key="1">
    <source>
        <dbReference type="ARBA" id="ARBA00004651"/>
    </source>
</evidence>
<evidence type="ECO:0000313" key="10">
    <source>
        <dbReference type="Proteomes" id="UP001461341"/>
    </source>
</evidence>
<dbReference type="InterPro" id="IPR001851">
    <property type="entry name" value="ABC_transp_permease"/>
</dbReference>
<feature type="transmembrane region" description="Helical" evidence="8">
    <location>
        <begin position="169"/>
        <end position="189"/>
    </location>
</feature>
<proteinExistence type="predicted"/>
<organism evidence="9 10">
    <name type="scientific">Thermatribacter velox</name>
    <dbReference type="NCBI Taxonomy" id="3039681"/>
    <lineage>
        <taxon>Bacteria</taxon>
        <taxon>Pseudomonadati</taxon>
        <taxon>Atribacterota</taxon>
        <taxon>Atribacteria</taxon>
        <taxon>Atribacterales</taxon>
        <taxon>Thermatribacteraceae</taxon>
        <taxon>Thermatribacter</taxon>
    </lineage>
</organism>
<comment type="subcellular location">
    <subcellularLocation>
        <location evidence="1">Cell membrane</location>
        <topology evidence="1">Multi-pass membrane protein</topology>
    </subcellularLocation>
</comment>
<evidence type="ECO:0000256" key="3">
    <source>
        <dbReference type="ARBA" id="ARBA00022475"/>
    </source>
</evidence>
<feature type="transmembrane region" description="Helical" evidence="8">
    <location>
        <begin position="49"/>
        <end position="78"/>
    </location>
</feature>
<evidence type="ECO:0000256" key="5">
    <source>
        <dbReference type="ARBA" id="ARBA00022692"/>
    </source>
</evidence>
<keyword evidence="5 8" id="KW-0812">Transmembrane</keyword>
<dbReference type="RefSeq" id="WP_369018470.1">
    <property type="nucleotide sequence ID" value="NZ_CP121689.1"/>
</dbReference>
<evidence type="ECO:0000256" key="2">
    <source>
        <dbReference type="ARBA" id="ARBA00022448"/>
    </source>
</evidence>
<dbReference type="CDD" id="cd06579">
    <property type="entry name" value="TM_PBP1_transp_AraH_like"/>
    <property type="match status" value="1"/>
</dbReference>
<gene>
    <name evidence="9" type="ORF">QBE54_00845</name>
</gene>
<dbReference type="Pfam" id="PF02653">
    <property type="entry name" value="BPD_transp_2"/>
    <property type="match status" value="1"/>
</dbReference>
<keyword evidence="2" id="KW-0813">Transport</keyword>
<keyword evidence="3" id="KW-1003">Cell membrane</keyword>
<protein>
    <submittedName>
        <fullName evidence="9">ABC transporter permease</fullName>
    </submittedName>
</protein>
<evidence type="ECO:0000313" key="9">
    <source>
        <dbReference type="EMBL" id="WZL76312.1"/>
    </source>
</evidence>
<reference evidence="9 10" key="1">
    <citation type="submission" date="2023-03" db="EMBL/GenBank/DDBJ databases">
        <title>Novel Species.</title>
        <authorList>
            <person name="Ma S."/>
        </authorList>
    </citation>
    <scope>NUCLEOTIDE SEQUENCE [LARGE SCALE GENOMIC DNA]</scope>
    <source>
        <strain evidence="9 10">B11</strain>
    </source>
</reference>
<keyword evidence="4" id="KW-0997">Cell inner membrane</keyword>
<evidence type="ECO:0000256" key="7">
    <source>
        <dbReference type="ARBA" id="ARBA00023136"/>
    </source>
</evidence>